<reference evidence="1 2" key="1">
    <citation type="journal article" date="2019" name="Commun. Biol.">
        <title>The bagworm genome reveals a unique fibroin gene that provides high tensile strength.</title>
        <authorList>
            <person name="Kono N."/>
            <person name="Nakamura H."/>
            <person name="Ohtoshi R."/>
            <person name="Tomita M."/>
            <person name="Numata K."/>
            <person name="Arakawa K."/>
        </authorList>
    </citation>
    <scope>NUCLEOTIDE SEQUENCE [LARGE SCALE GENOMIC DNA]</scope>
</reference>
<evidence type="ECO:0000313" key="2">
    <source>
        <dbReference type="Proteomes" id="UP000299102"/>
    </source>
</evidence>
<evidence type="ECO:0000313" key="1">
    <source>
        <dbReference type="EMBL" id="GBP16271.1"/>
    </source>
</evidence>
<dbReference type="EMBL" id="BGZK01000078">
    <property type="protein sequence ID" value="GBP16271.1"/>
    <property type="molecule type" value="Genomic_DNA"/>
</dbReference>
<comment type="caution">
    <text evidence="1">The sequence shown here is derived from an EMBL/GenBank/DDBJ whole genome shotgun (WGS) entry which is preliminary data.</text>
</comment>
<proteinExistence type="predicted"/>
<protein>
    <submittedName>
        <fullName evidence="1">Uncharacterized protein</fullName>
    </submittedName>
</protein>
<accession>A0A4C1TQK2</accession>
<sequence length="292" mass="33525">MKILMDVSEATEICKDRNRQLSASALLNKSSGHPEGVTRRENKRKSLRAAAVYGLYRKVTRTASFYRIYLKRKRTRQPPETPIYGYLQPRRRHHCVAGLLGRIKWYLVVEEMGKWSEHREALFDVTVTNACRRRIFLRIERSTEHFKKSKSARTTSEQVYRSGGARLRPLGPLRGRERYLSSALLFLMEPPHSRSRRRGARAADGVTLAAGECFRSRVRLWMGDFELYERRNKRSAGTLANVGRPVFLFAAADLKPWTINVTETTLIPSEIADVRIIGGPHAANVMLAWAFH</sequence>
<keyword evidence="2" id="KW-1185">Reference proteome</keyword>
<dbReference type="AlphaFoldDB" id="A0A4C1TQK2"/>
<gene>
    <name evidence="1" type="ORF">EVAR_93639_1</name>
</gene>
<dbReference type="Proteomes" id="UP000299102">
    <property type="component" value="Unassembled WGS sequence"/>
</dbReference>
<name>A0A4C1TQK2_EUMVA</name>
<organism evidence="1 2">
    <name type="scientific">Eumeta variegata</name>
    <name type="common">Bagworm moth</name>
    <name type="synonym">Eumeta japonica</name>
    <dbReference type="NCBI Taxonomy" id="151549"/>
    <lineage>
        <taxon>Eukaryota</taxon>
        <taxon>Metazoa</taxon>
        <taxon>Ecdysozoa</taxon>
        <taxon>Arthropoda</taxon>
        <taxon>Hexapoda</taxon>
        <taxon>Insecta</taxon>
        <taxon>Pterygota</taxon>
        <taxon>Neoptera</taxon>
        <taxon>Endopterygota</taxon>
        <taxon>Lepidoptera</taxon>
        <taxon>Glossata</taxon>
        <taxon>Ditrysia</taxon>
        <taxon>Tineoidea</taxon>
        <taxon>Psychidae</taxon>
        <taxon>Oiketicinae</taxon>
        <taxon>Eumeta</taxon>
    </lineage>
</organism>